<sequence>MNPERLSETAVSPTRSGTRITYWLAALFLLLGLAVCVGTFRLVAADHQAVHDNAVRSAVLLADSYALHLKQALSDTDVLARFVAFESQGTHPLSLKEMVARRLIEPGDATLVTIADVGGWQTESWPATPASRIVLADRAHFVAQQNHPDTGLYIGAPVAGRISGQWTLQISRRINRPDGAFAGVVVISKSPDFLSAGFISSANVGAHGIGAVFRWNDVLLSRTDAAAGTTADGPALNVYDPRSRGNTWEGPDPVTDQARIYARQSVPGYPLVALIGLAEADVYRHHLARAHVYFAVGGLILCALLVAAVPTILYARALASRNAITREMAETDALTGLGNRHKLAAFLQARLDGSSNEPVALLAIDLHRFGQVNETMGYDVGDALLRQVADRVRCIAGHTAVAARTGGDEFMIGLHGGGASSLALAAARALIDQFAVAFGLRGRTYPLRVSIGIASTELGACDSATLRANATAAMDVAKKSTRRSGHSEYAIYSQLMADTASRELGTMDGLVNALNNGGLSIRLMPVITLANRRQTGVMSELFWRSPQAGLMHESCFMGIARRKGLAYALQSHALREASGALALHERSSRRDLALHVRISAALLADSNTIPDLTSLPLPPDRLRLILYDFTPDQLSDSTLAKIVELRKQGASAFLEINHGGECSLDIFSHLTLDGLFISPALLRHVPANRSASAIARALITLCGELGLRPLVGGVDSKAQYDWLPAAAGLECFGAYLGCPLRAADLDIVSG</sequence>
<protein>
    <submittedName>
        <fullName evidence="4">Diguanylate cyclase/phosphodiesterase</fullName>
    </submittedName>
</protein>
<dbReference type="SMART" id="SM00052">
    <property type="entry name" value="EAL"/>
    <property type="match status" value="1"/>
</dbReference>
<dbReference type="AlphaFoldDB" id="F2LRI0"/>
<evidence type="ECO:0000313" key="4">
    <source>
        <dbReference type="EMBL" id="AEA65474.1"/>
    </source>
</evidence>
<dbReference type="HOGENOM" id="CLU_000445_70_44_4"/>
<dbReference type="CDD" id="cd01949">
    <property type="entry name" value="GGDEF"/>
    <property type="match status" value="1"/>
</dbReference>
<reference evidence="4 5" key="1">
    <citation type="journal article" date="2011" name="J. Bacteriol.">
        <title>Complete genome sequence of Burkholderia gladioli BSR3.</title>
        <authorList>
            <person name="Seo Y.S."/>
            <person name="Lim J."/>
            <person name="Choi B.S."/>
            <person name="Kim H."/>
            <person name="Goo E."/>
            <person name="Lee B."/>
            <person name="Lim J.S."/>
            <person name="Choi I.Y."/>
            <person name="Moon J.S."/>
            <person name="Kim J."/>
            <person name="Hwang I."/>
        </authorList>
    </citation>
    <scope>NUCLEOTIDE SEQUENCE [LARGE SCALE GENOMIC DNA]</scope>
    <source>
        <strain evidence="5">BSR3</strain>
    </source>
</reference>
<evidence type="ECO:0000259" key="3">
    <source>
        <dbReference type="PROSITE" id="PS50887"/>
    </source>
</evidence>
<evidence type="ECO:0000313" key="5">
    <source>
        <dbReference type="Proteomes" id="UP000008316"/>
    </source>
</evidence>
<dbReference type="Gene3D" id="3.30.450.20">
    <property type="entry name" value="PAS domain"/>
    <property type="match status" value="2"/>
</dbReference>
<keyword evidence="4" id="KW-0614">Plasmid</keyword>
<dbReference type="Gene3D" id="3.30.70.270">
    <property type="match status" value="1"/>
</dbReference>
<feature type="domain" description="GGDEF" evidence="3">
    <location>
        <begin position="357"/>
        <end position="494"/>
    </location>
</feature>
<dbReference type="CDD" id="cd12915">
    <property type="entry name" value="PDC2_DGC_like"/>
    <property type="match status" value="1"/>
</dbReference>
<keyword evidence="1" id="KW-1133">Transmembrane helix</keyword>
<dbReference type="InterPro" id="IPR001633">
    <property type="entry name" value="EAL_dom"/>
</dbReference>
<keyword evidence="5" id="KW-1185">Reference proteome</keyword>
<dbReference type="InterPro" id="IPR035919">
    <property type="entry name" value="EAL_sf"/>
</dbReference>
<dbReference type="Pfam" id="PF00990">
    <property type="entry name" value="GGDEF"/>
    <property type="match status" value="1"/>
</dbReference>
<dbReference type="Pfam" id="PF00563">
    <property type="entry name" value="EAL"/>
    <property type="match status" value="1"/>
</dbReference>
<proteinExistence type="predicted"/>
<keyword evidence="1" id="KW-0812">Transmembrane</keyword>
<dbReference type="InterPro" id="IPR043128">
    <property type="entry name" value="Rev_trsase/Diguanyl_cyclase"/>
</dbReference>
<dbReference type="SUPFAM" id="SSF55073">
    <property type="entry name" value="Nucleotide cyclase"/>
    <property type="match status" value="1"/>
</dbReference>
<keyword evidence="1" id="KW-0472">Membrane</keyword>
<dbReference type="PROSITE" id="PS50887">
    <property type="entry name" value="GGDEF"/>
    <property type="match status" value="1"/>
</dbReference>
<organism evidence="4 5">
    <name type="scientific">Burkholderia gladioli (strain BSR3)</name>
    <dbReference type="NCBI Taxonomy" id="999541"/>
    <lineage>
        <taxon>Bacteria</taxon>
        <taxon>Pseudomonadati</taxon>
        <taxon>Pseudomonadota</taxon>
        <taxon>Betaproteobacteria</taxon>
        <taxon>Burkholderiales</taxon>
        <taxon>Burkholderiaceae</taxon>
        <taxon>Burkholderia</taxon>
    </lineage>
</organism>
<evidence type="ECO:0000259" key="2">
    <source>
        <dbReference type="PROSITE" id="PS50883"/>
    </source>
</evidence>
<feature type="domain" description="EAL" evidence="2">
    <location>
        <begin position="503"/>
        <end position="750"/>
    </location>
</feature>
<dbReference type="InterPro" id="IPR052155">
    <property type="entry name" value="Biofilm_reg_signaling"/>
</dbReference>
<name>F2LRI0_BURGS</name>
<dbReference type="PANTHER" id="PTHR44757:SF2">
    <property type="entry name" value="BIOFILM ARCHITECTURE MAINTENANCE PROTEIN MBAA"/>
    <property type="match status" value="1"/>
</dbReference>
<dbReference type="PANTHER" id="PTHR44757">
    <property type="entry name" value="DIGUANYLATE CYCLASE DGCP"/>
    <property type="match status" value="1"/>
</dbReference>
<geneLocation type="plasmid" evidence="4 5">
    <name>bgla_1p</name>
</geneLocation>
<dbReference type="SUPFAM" id="SSF141868">
    <property type="entry name" value="EAL domain-like"/>
    <property type="match status" value="1"/>
</dbReference>
<feature type="transmembrane region" description="Helical" evidence="1">
    <location>
        <begin position="292"/>
        <end position="315"/>
    </location>
</feature>
<dbReference type="PROSITE" id="PS50883">
    <property type="entry name" value="EAL"/>
    <property type="match status" value="1"/>
</dbReference>
<dbReference type="EMBL" id="CP002601">
    <property type="protein sequence ID" value="AEA65474.1"/>
    <property type="molecule type" value="Genomic_DNA"/>
</dbReference>
<dbReference type="SMART" id="SM00267">
    <property type="entry name" value="GGDEF"/>
    <property type="match status" value="1"/>
</dbReference>
<dbReference type="InterPro" id="IPR000160">
    <property type="entry name" value="GGDEF_dom"/>
</dbReference>
<evidence type="ECO:0000256" key="1">
    <source>
        <dbReference type="SAM" id="Phobius"/>
    </source>
</evidence>
<dbReference type="Proteomes" id="UP000008316">
    <property type="component" value="Plasmid bgla_1p"/>
</dbReference>
<gene>
    <name evidence="4" type="ordered locus">bgla_1p0690</name>
</gene>
<dbReference type="Gene3D" id="3.20.20.450">
    <property type="entry name" value="EAL domain"/>
    <property type="match status" value="1"/>
</dbReference>
<accession>F2LRI0</accession>
<feature type="transmembrane region" description="Helical" evidence="1">
    <location>
        <begin position="20"/>
        <end position="43"/>
    </location>
</feature>
<dbReference type="KEGG" id="bgd:bgla_1p0690"/>
<dbReference type="NCBIfam" id="TIGR00254">
    <property type="entry name" value="GGDEF"/>
    <property type="match status" value="1"/>
</dbReference>
<dbReference type="InterPro" id="IPR029787">
    <property type="entry name" value="Nucleotide_cyclase"/>
</dbReference>
<dbReference type="CDD" id="cd12914">
    <property type="entry name" value="PDC1_DGC_like"/>
    <property type="match status" value="1"/>
</dbReference>